<gene>
    <name evidence="2" type="ordered locus">Oter_2224</name>
</gene>
<feature type="region of interest" description="Disordered" evidence="1">
    <location>
        <begin position="26"/>
        <end position="71"/>
    </location>
</feature>
<evidence type="ECO:0000313" key="3">
    <source>
        <dbReference type="Proteomes" id="UP000007013"/>
    </source>
</evidence>
<sequence>MGYILLLILLVAVVAVLLMAFMGGKKRPVGRAKPGDDVTPKQPAANEATPHASDLASNRVADQAQQRTPPA</sequence>
<reference evidence="2 3" key="1">
    <citation type="journal article" date="2011" name="J. Bacteriol.">
        <title>Genome sequence of the verrucomicrobium Opitutus terrae PB90-1, an abundant inhabitant of rice paddy soil ecosystems.</title>
        <authorList>
            <person name="van Passel M.W."/>
            <person name="Kant R."/>
            <person name="Palva A."/>
            <person name="Copeland A."/>
            <person name="Lucas S."/>
            <person name="Lapidus A."/>
            <person name="Glavina del Rio T."/>
            <person name="Pitluck S."/>
            <person name="Goltsman E."/>
            <person name="Clum A."/>
            <person name="Sun H."/>
            <person name="Schmutz J."/>
            <person name="Larimer F.W."/>
            <person name="Land M.L."/>
            <person name="Hauser L."/>
            <person name="Kyrpides N."/>
            <person name="Mikhailova N."/>
            <person name="Richardson P.P."/>
            <person name="Janssen P.H."/>
            <person name="de Vos W.M."/>
            <person name="Smidt H."/>
        </authorList>
    </citation>
    <scope>NUCLEOTIDE SEQUENCE [LARGE SCALE GENOMIC DNA]</scope>
    <source>
        <strain evidence="3">DSM 11246 / JCM 15787 / PB90-1</strain>
    </source>
</reference>
<dbReference type="Proteomes" id="UP000007013">
    <property type="component" value="Chromosome"/>
</dbReference>
<proteinExistence type="predicted"/>
<dbReference type="KEGG" id="ote:Oter_2224"/>
<organism evidence="2 3">
    <name type="scientific">Opitutus terrae (strain DSM 11246 / JCM 15787 / PB90-1)</name>
    <dbReference type="NCBI Taxonomy" id="452637"/>
    <lineage>
        <taxon>Bacteria</taxon>
        <taxon>Pseudomonadati</taxon>
        <taxon>Verrucomicrobiota</taxon>
        <taxon>Opitutia</taxon>
        <taxon>Opitutales</taxon>
        <taxon>Opitutaceae</taxon>
        <taxon>Opitutus</taxon>
    </lineage>
</organism>
<dbReference type="HOGENOM" id="CLU_2736105_0_0_0"/>
<keyword evidence="3" id="KW-1185">Reference proteome</keyword>
<name>B1ZPQ4_OPITP</name>
<dbReference type="STRING" id="452637.Oter_2224"/>
<evidence type="ECO:0000256" key="1">
    <source>
        <dbReference type="SAM" id="MobiDB-lite"/>
    </source>
</evidence>
<evidence type="ECO:0000313" key="2">
    <source>
        <dbReference type="EMBL" id="ACB75507.1"/>
    </source>
</evidence>
<dbReference type="EMBL" id="CP001032">
    <property type="protein sequence ID" value="ACB75507.1"/>
    <property type="molecule type" value="Genomic_DNA"/>
</dbReference>
<dbReference type="AlphaFoldDB" id="B1ZPQ4"/>
<protein>
    <submittedName>
        <fullName evidence="2">Uncharacterized protein</fullName>
    </submittedName>
</protein>
<accession>B1ZPQ4</accession>